<gene>
    <name evidence="2" type="ORF">S12H4_20872</name>
</gene>
<organism evidence="2">
    <name type="scientific">marine sediment metagenome</name>
    <dbReference type="NCBI Taxonomy" id="412755"/>
    <lineage>
        <taxon>unclassified sequences</taxon>
        <taxon>metagenomes</taxon>
        <taxon>ecological metagenomes</taxon>
    </lineage>
</organism>
<keyword evidence="1" id="KW-0472">Membrane</keyword>
<feature type="transmembrane region" description="Helical" evidence="1">
    <location>
        <begin position="58"/>
        <end position="80"/>
    </location>
</feature>
<feature type="non-terminal residue" evidence="2">
    <location>
        <position position="99"/>
    </location>
</feature>
<keyword evidence="1" id="KW-1133">Transmembrane helix</keyword>
<name>X1STY2_9ZZZZ</name>
<protein>
    <submittedName>
        <fullName evidence="2">Uncharacterized protein</fullName>
    </submittedName>
</protein>
<proteinExistence type="predicted"/>
<evidence type="ECO:0000313" key="2">
    <source>
        <dbReference type="EMBL" id="GAI78815.1"/>
    </source>
</evidence>
<accession>X1STY2</accession>
<sequence length="99" mass="11232">MDNERFRLIGGLLIMISVFLPLGFVIASHEQKTWYIHSWMFGLTYEDMVGGGQSLTFYLYWLSIVSTIIFFAIGAIITASTNQDNGKRVMILSITLLAY</sequence>
<evidence type="ECO:0000256" key="1">
    <source>
        <dbReference type="SAM" id="Phobius"/>
    </source>
</evidence>
<dbReference type="AlphaFoldDB" id="X1STY2"/>
<reference evidence="2" key="1">
    <citation type="journal article" date="2014" name="Front. Microbiol.">
        <title>High frequency of phylogenetically diverse reductive dehalogenase-homologous genes in deep subseafloor sedimentary metagenomes.</title>
        <authorList>
            <person name="Kawai M."/>
            <person name="Futagami T."/>
            <person name="Toyoda A."/>
            <person name="Takaki Y."/>
            <person name="Nishi S."/>
            <person name="Hori S."/>
            <person name="Arai W."/>
            <person name="Tsubouchi T."/>
            <person name="Morono Y."/>
            <person name="Uchiyama I."/>
            <person name="Ito T."/>
            <person name="Fujiyama A."/>
            <person name="Inagaki F."/>
            <person name="Takami H."/>
        </authorList>
    </citation>
    <scope>NUCLEOTIDE SEQUENCE</scope>
    <source>
        <strain evidence="2">Expedition CK06-06</strain>
    </source>
</reference>
<feature type="transmembrane region" description="Helical" evidence="1">
    <location>
        <begin position="7"/>
        <end position="27"/>
    </location>
</feature>
<keyword evidence="1" id="KW-0812">Transmembrane</keyword>
<dbReference type="EMBL" id="BARW01010645">
    <property type="protein sequence ID" value="GAI78815.1"/>
    <property type="molecule type" value="Genomic_DNA"/>
</dbReference>
<comment type="caution">
    <text evidence="2">The sequence shown here is derived from an EMBL/GenBank/DDBJ whole genome shotgun (WGS) entry which is preliminary data.</text>
</comment>